<feature type="transmembrane region" description="Helical" evidence="6">
    <location>
        <begin position="56"/>
        <end position="76"/>
    </location>
</feature>
<dbReference type="GO" id="GO:0016020">
    <property type="term" value="C:membrane"/>
    <property type="evidence" value="ECO:0007669"/>
    <property type="project" value="UniProtKB-SubCell"/>
</dbReference>
<evidence type="ECO:0000256" key="1">
    <source>
        <dbReference type="ARBA" id="ARBA00004141"/>
    </source>
</evidence>
<evidence type="ECO:0000256" key="6">
    <source>
        <dbReference type="SAM" id="Phobius"/>
    </source>
</evidence>
<dbReference type="PANTHER" id="PTHR35042">
    <property type="entry name" value="ANTHRONE OXYGENASE ENCC"/>
    <property type="match status" value="1"/>
</dbReference>
<protein>
    <recommendedName>
        <fullName evidence="9">DUF1772-domain-containing protein</fullName>
    </recommendedName>
</protein>
<evidence type="ECO:0000256" key="5">
    <source>
        <dbReference type="ARBA" id="ARBA00034313"/>
    </source>
</evidence>
<name>A0A6A6TAM2_9PLEO</name>
<keyword evidence="2 6" id="KW-0812">Transmembrane</keyword>
<evidence type="ECO:0000256" key="2">
    <source>
        <dbReference type="ARBA" id="ARBA00022692"/>
    </source>
</evidence>
<evidence type="ECO:0000313" key="7">
    <source>
        <dbReference type="EMBL" id="KAF2655634.1"/>
    </source>
</evidence>
<evidence type="ECO:0000313" key="8">
    <source>
        <dbReference type="Proteomes" id="UP000799324"/>
    </source>
</evidence>
<dbReference type="Pfam" id="PF08592">
    <property type="entry name" value="Anthrone_oxy"/>
    <property type="match status" value="1"/>
</dbReference>
<dbReference type="OrthoDB" id="3750842at2759"/>
<keyword evidence="8" id="KW-1185">Reference proteome</keyword>
<keyword evidence="3 6" id="KW-1133">Transmembrane helix</keyword>
<keyword evidence="4 6" id="KW-0472">Membrane</keyword>
<organism evidence="7 8">
    <name type="scientific">Lophiostoma macrostomum CBS 122681</name>
    <dbReference type="NCBI Taxonomy" id="1314788"/>
    <lineage>
        <taxon>Eukaryota</taxon>
        <taxon>Fungi</taxon>
        <taxon>Dikarya</taxon>
        <taxon>Ascomycota</taxon>
        <taxon>Pezizomycotina</taxon>
        <taxon>Dothideomycetes</taxon>
        <taxon>Pleosporomycetidae</taxon>
        <taxon>Pleosporales</taxon>
        <taxon>Lophiostomataceae</taxon>
        <taxon>Lophiostoma</taxon>
    </lineage>
</organism>
<dbReference type="AlphaFoldDB" id="A0A6A6TAM2"/>
<sequence length="167" mass="16888">MTTGNSLTPVLQTVGIVAATLAAGTNLSTTIVVLPSLLHAESTTLARQFSILYHSGITPMASLSVIATTSFSILAYRAAQTAGPTSAGSVASTKRNLYLVAATASIGILPYTKLLMGGVINTLVARANEGKGGADVKGLVESWGRLNLGRGTMLLVGAVAGAWASLS</sequence>
<dbReference type="PANTHER" id="PTHR35042:SF1">
    <property type="entry name" value="DUF1772-DOMAIN-CONTAINING PROTEIN"/>
    <property type="match status" value="1"/>
</dbReference>
<accession>A0A6A6TAM2</accession>
<feature type="transmembrane region" description="Helical" evidence="6">
    <location>
        <begin position="97"/>
        <end position="116"/>
    </location>
</feature>
<proteinExistence type="inferred from homology"/>
<evidence type="ECO:0008006" key="9">
    <source>
        <dbReference type="Google" id="ProtNLM"/>
    </source>
</evidence>
<comment type="similarity">
    <text evidence="5">Belongs to the anthrone oxygenase family.</text>
</comment>
<reference evidence="7" key="1">
    <citation type="journal article" date="2020" name="Stud. Mycol.">
        <title>101 Dothideomycetes genomes: a test case for predicting lifestyles and emergence of pathogens.</title>
        <authorList>
            <person name="Haridas S."/>
            <person name="Albert R."/>
            <person name="Binder M."/>
            <person name="Bloem J."/>
            <person name="Labutti K."/>
            <person name="Salamov A."/>
            <person name="Andreopoulos B."/>
            <person name="Baker S."/>
            <person name="Barry K."/>
            <person name="Bills G."/>
            <person name="Bluhm B."/>
            <person name="Cannon C."/>
            <person name="Castanera R."/>
            <person name="Culley D."/>
            <person name="Daum C."/>
            <person name="Ezra D."/>
            <person name="Gonzalez J."/>
            <person name="Henrissat B."/>
            <person name="Kuo A."/>
            <person name="Liang C."/>
            <person name="Lipzen A."/>
            <person name="Lutzoni F."/>
            <person name="Magnuson J."/>
            <person name="Mondo S."/>
            <person name="Nolan M."/>
            <person name="Ohm R."/>
            <person name="Pangilinan J."/>
            <person name="Park H.-J."/>
            <person name="Ramirez L."/>
            <person name="Alfaro M."/>
            <person name="Sun H."/>
            <person name="Tritt A."/>
            <person name="Yoshinaga Y."/>
            <person name="Zwiers L.-H."/>
            <person name="Turgeon B."/>
            <person name="Goodwin S."/>
            <person name="Spatafora J."/>
            <person name="Crous P."/>
            <person name="Grigoriev I."/>
        </authorList>
    </citation>
    <scope>NUCLEOTIDE SEQUENCE</scope>
    <source>
        <strain evidence="7">CBS 122681</strain>
    </source>
</reference>
<dbReference type="EMBL" id="MU004346">
    <property type="protein sequence ID" value="KAF2655634.1"/>
    <property type="molecule type" value="Genomic_DNA"/>
</dbReference>
<evidence type="ECO:0000256" key="3">
    <source>
        <dbReference type="ARBA" id="ARBA00022989"/>
    </source>
</evidence>
<evidence type="ECO:0000256" key="4">
    <source>
        <dbReference type="ARBA" id="ARBA00023136"/>
    </source>
</evidence>
<comment type="subcellular location">
    <subcellularLocation>
        <location evidence="1">Membrane</location>
        <topology evidence="1">Multi-pass membrane protein</topology>
    </subcellularLocation>
</comment>
<dbReference type="InterPro" id="IPR013901">
    <property type="entry name" value="Anthrone_oxy"/>
</dbReference>
<dbReference type="Proteomes" id="UP000799324">
    <property type="component" value="Unassembled WGS sequence"/>
</dbReference>
<gene>
    <name evidence="7" type="ORF">K491DRAFT_692708</name>
</gene>